<dbReference type="Proteomes" id="UP000829720">
    <property type="component" value="Unassembled WGS sequence"/>
</dbReference>
<accession>A0A8T3CUK9</accession>
<keyword evidence="17" id="KW-1185">Reference proteome</keyword>
<evidence type="ECO:0000256" key="1">
    <source>
        <dbReference type="ARBA" id="ARBA00004613"/>
    </source>
</evidence>
<evidence type="ECO:0000256" key="5">
    <source>
        <dbReference type="ARBA" id="ARBA00022513"/>
    </source>
</evidence>
<evidence type="ECO:0000256" key="7">
    <source>
        <dbReference type="ARBA" id="ARBA00022710"/>
    </source>
</evidence>
<evidence type="ECO:0000256" key="9">
    <source>
        <dbReference type="ARBA" id="ARBA00022963"/>
    </source>
</evidence>
<dbReference type="GO" id="GO:0016004">
    <property type="term" value="F:phospholipase activator activity"/>
    <property type="evidence" value="ECO:0007669"/>
    <property type="project" value="TreeGrafter"/>
</dbReference>
<evidence type="ECO:0000256" key="12">
    <source>
        <dbReference type="ARBA" id="ARBA00023313"/>
    </source>
</evidence>
<proteinExistence type="inferred from homology"/>
<dbReference type="OrthoDB" id="9881800at2759"/>
<keyword evidence="7 14" id="KW-0427">LDL</keyword>
<evidence type="ECO:0000256" key="8">
    <source>
        <dbReference type="ARBA" id="ARBA00022850"/>
    </source>
</evidence>
<organism evidence="16 17">
    <name type="scientific">Albula goreensis</name>
    <dbReference type="NCBI Taxonomy" id="1534307"/>
    <lineage>
        <taxon>Eukaryota</taxon>
        <taxon>Metazoa</taxon>
        <taxon>Chordata</taxon>
        <taxon>Craniata</taxon>
        <taxon>Vertebrata</taxon>
        <taxon>Euteleostomi</taxon>
        <taxon>Actinopterygii</taxon>
        <taxon>Neopterygii</taxon>
        <taxon>Teleostei</taxon>
        <taxon>Albuliformes</taxon>
        <taxon>Albulidae</taxon>
        <taxon>Albula</taxon>
    </lineage>
</organism>
<evidence type="ECO:0000256" key="2">
    <source>
        <dbReference type="ARBA" id="ARBA00007221"/>
    </source>
</evidence>
<dbReference type="GO" id="GO:0034362">
    <property type="term" value="C:low-density lipoprotein particle"/>
    <property type="evidence" value="ECO:0007669"/>
    <property type="project" value="UniProtKB-UniRule"/>
</dbReference>
<comment type="subcellular location">
    <subcellularLocation>
        <location evidence="1 14">Secreted</location>
    </subcellularLocation>
</comment>
<keyword evidence="6 14" id="KW-0964">Secreted</keyword>
<keyword evidence="4 14" id="KW-0813">Transport</keyword>
<keyword evidence="5 14" id="KW-0162">Chylomicron</keyword>
<evidence type="ECO:0000313" key="17">
    <source>
        <dbReference type="Proteomes" id="UP000829720"/>
    </source>
</evidence>
<evidence type="ECO:0000313" key="16">
    <source>
        <dbReference type="EMBL" id="KAI1886305.1"/>
    </source>
</evidence>
<evidence type="ECO:0000256" key="15">
    <source>
        <dbReference type="SAM" id="MobiDB-lite"/>
    </source>
</evidence>
<gene>
    <name evidence="16" type="ORF">AGOR_G00212630</name>
</gene>
<evidence type="ECO:0000256" key="6">
    <source>
        <dbReference type="ARBA" id="ARBA00022525"/>
    </source>
</evidence>
<protein>
    <recommendedName>
        <fullName evidence="3 14">Apolipoprotein C-II</fullName>
        <shortName evidence="14">Apo-CII</shortName>
        <shortName evidence="14">ApoC-II</shortName>
    </recommendedName>
    <alternativeName>
        <fullName evidence="13 14">Apolipoprotein C2</fullName>
    </alternativeName>
</protein>
<keyword evidence="8 14" id="KW-0345">HDL</keyword>
<evidence type="ECO:0000256" key="4">
    <source>
        <dbReference type="ARBA" id="ARBA00022448"/>
    </source>
</evidence>
<dbReference type="PANTHER" id="PTHR16566:SF0">
    <property type="entry name" value="APOLIPOPROTEIN C-II"/>
    <property type="match status" value="1"/>
</dbReference>
<dbReference type="GO" id="GO:0060697">
    <property type="term" value="P:positive regulation of phospholipid catabolic process"/>
    <property type="evidence" value="ECO:0007669"/>
    <property type="project" value="TreeGrafter"/>
</dbReference>
<keyword evidence="11 14" id="KW-0443">Lipid metabolism</keyword>
<dbReference type="GO" id="GO:0034361">
    <property type="term" value="C:very-low-density lipoprotein particle"/>
    <property type="evidence" value="ECO:0007669"/>
    <property type="project" value="UniProtKB-UniRule"/>
</dbReference>
<dbReference type="EMBL" id="JAERUA010000020">
    <property type="protein sequence ID" value="KAI1886305.1"/>
    <property type="molecule type" value="Genomic_DNA"/>
</dbReference>
<keyword evidence="9 14" id="KW-0442">Lipid degradation</keyword>
<reference evidence="16" key="1">
    <citation type="submission" date="2021-01" db="EMBL/GenBank/DDBJ databases">
        <authorList>
            <person name="Zahm M."/>
            <person name="Roques C."/>
            <person name="Cabau C."/>
            <person name="Klopp C."/>
            <person name="Donnadieu C."/>
            <person name="Jouanno E."/>
            <person name="Lampietro C."/>
            <person name="Louis A."/>
            <person name="Herpin A."/>
            <person name="Echchiki A."/>
            <person name="Berthelot C."/>
            <person name="Parey E."/>
            <person name="Roest-Crollius H."/>
            <person name="Braasch I."/>
            <person name="Postlethwait J."/>
            <person name="Bobe J."/>
            <person name="Montfort J."/>
            <person name="Bouchez O."/>
            <person name="Begum T."/>
            <person name="Mejri S."/>
            <person name="Adams A."/>
            <person name="Chen W.-J."/>
            <person name="Guiguen Y."/>
        </authorList>
    </citation>
    <scope>NUCLEOTIDE SEQUENCE</scope>
    <source>
        <tissue evidence="16">Blood</tissue>
    </source>
</reference>
<keyword evidence="14" id="KW-0732">Signal</keyword>
<name>A0A8T3CUK9_9TELE</name>
<dbReference type="Gene3D" id="1.10.1440.10">
    <property type="entry name" value="Apolipoprotein C-II"/>
    <property type="match status" value="1"/>
</dbReference>
<comment type="caution">
    <text evidence="16">The sequence shown here is derived from an EMBL/GenBank/DDBJ whole genome shotgun (WGS) entry which is preliminary data.</text>
</comment>
<comment type="similarity">
    <text evidence="2 14">Belongs to the apolipoprotein C2 family.</text>
</comment>
<evidence type="ECO:0000256" key="10">
    <source>
        <dbReference type="ARBA" id="ARBA00023055"/>
    </source>
</evidence>
<dbReference type="GO" id="GO:0016042">
    <property type="term" value="P:lipid catabolic process"/>
    <property type="evidence" value="ECO:0007669"/>
    <property type="project" value="UniProtKB-UniRule"/>
</dbReference>
<feature type="compositionally biased region" description="Basic and acidic residues" evidence="15">
    <location>
        <begin position="90"/>
        <end position="149"/>
    </location>
</feature>
<dbReference type="InterPro" id="IPR023121">
    <property type="entry name" value="ApoC-II_dom_sf"/>
</dbReference>
<feature type="region of interest" description="Disordered" evidence="15">
    <location>
        <begin position="76"/>
        <end position="154"/>
    </location>
</feature>
<dbReference type="GO" id="GO:0006869">
    <property type="term" value="P:lipid transport"/>
    <property type="evidence" value="ECO:0007669"/>
    <property type="project" value="UniProtKB-UniRule"/>
</dbReference>
<dbReference type="GO" id="GO:0034364">
    <property type="term" value="C:high-density lipoprotein particle"/>
    <property type="evidence" value="ECO:0007669"/>
    <property type="project" value="UniProtKB-KW"/>
</dbReference>
<dbReference type="Pfam" id="PF05355">
    <property type="entry name" value="Apo-CII"/>
    <property type="match status" value="1"/>
</dbReference>
<keyword evidence="12 14" id="KW-0850">VLDL</keyword>
<dbReference type="InterPro" id="IPR008019">
    <property type="entry name" value="Apo-CII"/>
</dbReference>
<dbReference type="GO" id="GO:0042627">
    <property type="term" value="C:chylomicron"/>
    <property type="evidence" value="ECO:0007669"/>
    <property type="project" value="UniProtKB-UniRule"/>
</dbReference>
<evidence type="ECO:0000256" key="3">
    <source>
        <dbReference type="ARBA" id="ARBA00013947"/>
    </source>
</evidence>
<comment type="function">
    <text evidence="14">Component of chylomicrons, very low-density lipoproteins (VLDL), low-density lipoproteins (LDL), and high-density lipoproteins (HDL) in plasma. Plays an important role in lipoprotein metabolism as an activator of lipoprotein lipase.</text>
</comment>
<dbReference type="GO" id="GO:0043274">
    <property type="term" value="F:phospholipase binding"/>
    <property type="evidence" value="ECO:0007669"/>
    <property type="project" value="TreeGrafter"/>
</dbReference>
<evidence type="ECO:0000256" key="11">
    <source>
        <dbReference type="ARBA" id="ARBA00023098"/>
    </source>
</evidence>
<evidence type="ECO:0000256" key="14">
    <source>
        <dbReference type="RuleBase" id="RU368054"/>
    </source>
</evidence>
<dbReference type="AlphaFoldDB" id="A0A8T3CUK9"/>
<dbReference type="PANTHER" id="PTHR16566">
    <property type="entry name" value="APOLIPOPROTEIN C-II"/>
    <property type="match status" value="1"/>
</dbReference>
<sequence length="221" mass="24820">MLHTFWECPNVIRFWEEVNTPLIYIYGPKPPRSSPTTVHVSWNGETIPTVSMNKLLVITLLIGLLSFGTQGFRVPRQAEGEEVAEAPAEGEVHHEEHAPAEEHHEVAAEEHHEAPAEEHHEAPAEEHHEAPAEEHHEEHPEVPEHHGPEAPEEAAGPLTKVTDAVRAAWSTSVDTATGWIESVKGWNLEEKAKTLYDDTTNAVTTYSGILQDQMYHFFYTQ</sequence>
<evidence type="ECO:0000256" key="13">
    <source>
        <dbReference type="ARBA" id="ARBA00031176"/>
    </source>
</evidence>
<keyword evidence="10 14" id="KW-0445">Lipid transport</keyword>